<dbReference type="NCBIfam" id="TIGR02675">
    <property type="entry name" value="tape_meas_nterm"/>
    <property type="match status" value="1"/>
</dbReference>
<reference evidence="2 3" key="2">
    <citation type="journal article" date="2011" name="Stand. Genomic Sci.">
        <title>Complete genome sequence of Mahella australiensis type strain (50-1 BON).</title>
        <authorList>
            <person name="Sikorski J."/>
            <person name="Teshima H."/>
            <person name="Nolan M."/>
            <person name="Lucas S."/>
            <person name="Hammon N."/>
            <person name="Deshpande S."/>
            <person name="Cheng J.F."/>
            <person name="Pitluck S."/>
            <person name="Liolios K."/>
            <person name="Pagani I."/>
            <person name="Ivanova N."/>
            <person name="Huntemann M."/>
            <person name="Mavromatis K."/>
            <person name="Ovchinikova G."/>
            <person name="Pati A."/>
            <person name="Tapia R."/>
            <person name="Han C."/>
            <person name="Goodwin L."/>
            <person name="Chen A."/>
            <person name="Palaniappan K."/>
            <person name="Land M."/>
            <person name="Hauser L."/>
            <person name="Ngatchou-Djao O.D."/>
            <person name="Rohde M."/>
            <person name="Pukall R."/>
            <person name="Spring S."/>
            <person name="Abt B."/>
            <person name="Goker M."/>
            <person name="Detter J.C."/>
            <person name="Woyke T."/>
            <person name="Bristow J."/>
            <person name="Markowitz V."/>
            <person name="Hugenholtz P."/>
            <person name="Eisen J.A."/>
            <person name="Kyrpides N.C."/>
            <person name="Klenk H.P."/>
            <person name="Lapidus A."/>
        </authorList>
    </citation>
    <scope>NUCLEOTIDE SEQUENCE [LARGE SCALE GENOMIC DNA]</scope>
    <source>
        <strain evidence="3">DSM 15567 / CIP 107919 / 50-1 BON</strain>
    </source>
</reference>
<dbReference type="STRING" id="697281.Mahau_0585"/>
<organism evidence="2 3">
    <name type="scientific">Mahella australiensis (strain DSM 15567 / CIP 107919 / 50-1 BON)</name>
    <dbReference type="NCBI Taxonomy" id="697281"/>
    <lineage>
        <taxon>Bacteria</taxon>
        <taxon>Bacillati</taxon>
        <taxon>Bacillota</taxon>
        <taxon>Clostridia</taxon>
        <taxon>Thermoanaerobacterales</taxon>
        <taxon>Thermoanaerobacterales Family IV. Incertae Sedis</taxon>
        <taxon>Mahella</taxon>
    </lineage>
</organism>
<accession>F3ZZX0</accession>
<gene>
    <name evidence="2" type="ordered locus">Mahau_0585</name>
</gene>
<dbReference type="EMBL" id="CP002360">
    <property type="protein sequence ID" value="AEE95788.1"/>
    <property type="molecule type" value="Genomic_DNA"/>
</dbReference>
<reference evidence="3" key="1">
    <citation type="submission" date="2010-11" db="EMBL/GenBank/DDBJ databases">
        <title>The complete genome of Mahella australiensis DSM 15567.</title>
        <authorList>
            <consortium name="US DOE Joint Genome Institute (JGI-PGF)"/>
            <person name="Lucas S."/>
            <person name="Copeland A."/>
            <person name="Lapidus A."/>
            <person name="Bruce D."/>
            <person name="Goodwin L."/>
            <person name="Pitluck S."/>
            <person name="Kyrpides N."/>
            <person name="Mavromatis K."/>
            <person name="Pagani I."/>
            <person name="Ivanova N."/>
            <person name="Teshima H."/>
            <person name="Brettin T."/>
            <person name="Detter J.C."/>
            <person name="Han C."/>
            <person name="Tapia R."/>
            <person name="Land M."/>
            <person name="Hauser L."/>
            <person name="Markowitz V."/>
            <person name="Cheng J.-F."/>
            <person name="Hugenholtz P."/>
            <person name="Woyke T."/>
            <person name="Wu D."/>
            <person name="Spring S."/>
            <person name="Pukall R."/>
            <person name="Steenblock K."/>
            <person name="Schneider S."/>
            <person name="Klenk H.-P."/>
            <person name="Eisen J.A."/>
        </authorList>
    </citation>
    <scope>NUCLEOTIDE SEQUENCE [LARGE SCALE GENOMIC DNA]</scope>
    <source>
        <strain evidence="3">DSM 15567 / CIP 107919 / 50-1 BON</strain>
    </source>
</reference>
<keyword evidence="3" id="KW-1185">Reference proteome</keyword>
<dbReference type="InterPro" id="IPR053058">
    <property type="entry name" value="Mulikevirus_tape_measure"/>
</dbReference>
<dbReference type="eggNOG" id="COG3941">
    <property type="taxonomic scope" value="Bacteria"/>
</dbReference>
<protein>
    <submittedName>
        <fullName evidence="2">Phage tape measure protein</fullName>
    </submittedName>
</protein>
<dbReference type="PANTHER" id="PTHR38812">
    <property type="entry name" value="MU-LIKE PROPHAGE FLUMU PROTEIN GP42"/>
    <property type="match status" value="1"/>
</dbReference>
<feature type="domain" description="Tape measure protein N-terminal" evidence="1">
    <location>
        <begin position="247"/>
        <end position="422"/>
    </location>
</feature>
<dbReference type="HOGENOM" id="CLU_273713_0_0_9"/>
<proteinExistence type="predicted"/>
<evidence type="ECO:0000259" key="1">
    <source>
        <dbReference type="Pfam" id="PF20155"/>
    </source>
</evidence>
<dbReference type="InterPro" id="IPR013491">
    <property type="entry name" value="Tape_meas_N"/>
</dbReference>
<dbReference type="Proteomes" id="UP000008457">
    <property type="component" value="Chromosome"/>
</dbReference>
<dbReference type="Pfam" id="PF20155">
    <property type="entry name" value="TMP_3"/>
    <property type="match status" value="1"/>
</dbReference>
<dbReference type="OrthoDB" id="1717936at2"/>
<name>F3ZZX0_MAHA5</name>
<sequence>MADSELYREEIVIDVQDGTAVSNVNKFEQKFKQSINRMDKMAQGLGNKKIEPMIQVRDKLTASAVKADRLIKKLDAAHASPVIAAQDRVTNVVTRVNAMIDAINRKDAKVVAEMKGPLADELVRAKKAVADLGDAKAGPVADLKGELFSQLSRAQSMMRNVDRMTVRPKVRIWDMATSSIRYIDRGLRSLSSKAWSITVRVAGGALNTVKNMLGSVGRLITSPLAMLGVGAGAAGAIAGGIVKPLGLAGDMEQTRIAFDTMLGSAEKAQSFLKEMQDFAAKTPFEFPELQENAKLMLAFGFSTKRIMPMLETVGDTAAGLGAGSEGIQRMTRALGQMQAKGRVQTEELMQLQELGVPVNEILQEELGLTSEQIANIGKEGVASGKVIDAVLRGMDKRFGGLMDKQSRSLKGLWSTIKDTFNMNVLLKWGDGIRRAVEPRLQSLVDWFGKNEKKIEEWGNKLEKIAGEASEWVLKKLESTFKWLDTNFFSNEDFMKLDFKGKVTFVWDTIKGEFDSWYETNGKGLITEWGGKLGSGLGSAMGAALMTFAGVQKVDTGEMLHTPMSNPEVNTNPFVEAGTTAAESFIKGFTDNFDFGAILKELINKNLQVVKEPSWENFAGAVIRDTIIGVILNKLGVFKFFGWIFKHVPKKAAANVGKSIATAGKSATAGGTAAAGGAAAGLGGLFKNYTAAYQLARGTGAGPISSIFKSFGIMKETAPAAAAGFNVSNLLKGLDIPMLALGLSELVSRYTEHRLSTKTPQTMGFLDKALSWITGITQQNAAEKAAARELPDKGASIGEQRLEYRQQFEQWASLMGYGKGRTPSGKFIWNPWSSEFDVAQARNLGNWSEDIVKQFESQAGIKWPVVDAVKDYSKQAQVAKADTDKMNNQMQRLYGVSTELAGGYGKVGESATVSSDLAKSGMDSMASAVNDTMNNVVNIADITAARLTDPSFAAGYNLGSGVTSGVYAAYSQSSPIVRWILNTIAGGRNITAKVAEISRMNIQTSRLYGIPGHATGAITTKPHLAMVSEEGPEAIIPLSRARRNRGLKLWQETGRHLGVEGYAEGGYTSVPVAATTNQSGSVVNIYMNGLIGTVSVNGIGDIQKVASMAADAVAQQLTEVLENKAS</sequence>
<dbReference type="PANTHER" id="PTHR38812:SF2">
    <property type="entry name" value="MU-LIKE PROPHAGE FLUMU PROTEIN GP42"/>
    <property type="match status" value="1"/>
</dbReference>
<dbReference type="RefSeq" id="WP_013780221.1">
    <property type="nucleotide sequence ID" value="NC_015520.1"/>
</dbReference>
<evidence type="ECO:0000313" key="2">
    <source>
        <dbReference type="EMBL" id="AEE95788.1"/>
    </source>
</evidence>
<dbReference type="AlphaFoldDB" id="F3ZZX0"/>
<evidence type="ECO:0000313" key="3">
    <source>
        <dbReference type="Proteomes" id="UP000008457"/>
    </source>
</evidence>
<dbReference type="KEGG" id="mas:Mahau_0585"/>